<keyword evidence="4" id="KW-1185">Reference proteome</keyword>
<dbReference type="InterPro" id="IPR021569">
    <property type="entry name" value="TUG-UBL1"/>
</dbReference>
<dbReference type="InterPro" id="IPR001012">
    <property type="entry name" value="UBX_dom"/>
</dbReference>
<proteinExistence type="predicted"/>
<organism evidence="3 4">
    <name type="scientific">Basidiobolus ranarum</name>
    <dbReference type="NCBI Taxonomy" id="34480"/>
    <lineage>
        <taxon>Eukaryota</taxon>
        <taxon>Fungi</taxon>
        <taxon>Fungi incertae sedis</taxon>
        <taxon>Zoopagomycota</taxon>
        <taxon>Entomophthoromycotina</taxon>
        <taxon>Basidiobolomycetes</taxon>
        <taxon>Basidiobolales</taxon>
        <taxon>Basidiobolaceae</taxon>
        <taxon>Basidiobolus</taxon>
    </lineage>
</organism>
<dbReference type="Gene3D" id="3.10.20.90">
    <property type="entry name" value="Phosphatidylinositol 3-kinase Catalytic Subunit, Chain A, domain 1"/>
    <property type="match status" value="2"/>
</dbReference>
<feature type="region of interest" description="Disordered" evidence="1">
    <location>
        <begin position="476"/>
        <end position="528"/>
    </location>
</feature>
<dbReference type="PANTHER" id="PTHR46467:SF1">
    <property type="entry name" value="TETHER CONTAINING UBX DOMAIN FOR GLUT4"/>
    <property type="match status" value="1"/>
</dbReference>
<feature type="compositionally biased region" description="Polar residues" evidence="1">
    <location>
        <begin position="260"/>
        <end position="273"/>
    </location>
</feature>
<evidence type="ECO:0000313" key="3">
    <source>
        <dbReference type="EMBL" id="KAK9721800.1"/>
    </source>
</evidence>
<dbReference type="Pfam" id="PF11470">
    <property type="entry name" value="TUG-UBL1"/>
    <property type="match status" value="1"/>
</dbReference>
<accession>A0ABR2W6M5</accession>
<reference evidence="3 4" key="1">
    <citation type="submission" date="2023-04" db="EMBL/GenBank/DDBJ databases">
        <title>Genome of Basidiobolus ranarum AG-B5.</title>
        <authorList>
            <person name="Stajich J.E."/>
            <person name="Carter-House D."/>
            <person name="Gryganskyi A."/>
        </authorList>
    </citation>
    <scope>NUCLEOTIDE SEQUENCE [LARGE SCALE GENOMIC DNA]</scope>
    <source>
        <strain evidence="3 4">AG-B5</strain>
    </source>
</reference>
<comment type="caution">
    <text evidence="3">The sequence shown here is derived from an EMBL/GenBank/DDBJ whole genome shotgun (WGS) entry which is preliminary data.</text>
</comment>
<protein>
    <recommendedName>
        <fullName evidence="2">UBX domain-containing protein</fullName>
    </recommendedName>
</protein>
<evidence type="ECO:0000256" key="1">
    <source>
        <dbReference type="SAM" id="MobiDB-lite"/>
    </source>
</evidence>
<feature type="compositionally biased region" description="Basic residues" evidence="1">
    <location>
        <begin position="516"/>
        <end position="528"/>
    </location>
</feature>
<feature type="compositionally biased region" description="Basic and acidic residues" evidence="1">
    <location>
        <begin position="357"/>
        <end position="366"/>
    </location>
</feature>
<feature type="region of interest" description="Disordered" evidence="1">
    <location>
        <begin position="338"/>
        <end position="367"/>
    </location>
</feature>
<dbReference type="InterPro" id="IPR059238">
    <property type="entry name" value="UBX1_UBXN9"/>
</dbReference>
<sequence>MASNVSVIFGQGRKQLVKTTPAMPLKNIVLAVCEKQQYPDVDSYGLKYGKTNLDLSLSVRFANLPAGAKLELVRIKATKIPTEVNVALQMEEGRLIQKFPTSVSFWDVLLSFEASSNRNLTKKTVKPATGFSFGKSNKAEVYLQPVCVYLNQEFGTISALKNTTLQSTGITSGNVLIRLIYRQTEKSLQDIEKECSSPILATNSTPTEVPADKTVQTSSQPVMQTSGPIQSQTIEPTQQLEPQPPVQAQTKVPPKEETQPLPQSKRQFSNSLETALPSQSSATPQTSSIVEEKAQTQPQEFTREVKVFRPSSDENMAAKIELPDSFYELTPAELKSIMNDQRTKRSLTDNAPLKTRQMREQEDLQRQRRYPRTLIRIRFPNRVQLQANFLSRQPISELISFVRESLKESEREFYLYVTPPIRKLTDHSQTFYDAGLTPASVVFFSFVQSTSESEVYLNDELMSLMEDLPSIQPEVISDPMDISDPKPPRNPSPIPREIHVPADYEPEHEKKDNTKKTKLPKWLKLGNK</sequence>
<evidence type="ECO:0000313" key="4">
    <source>
        <dbReference type="Proteomes" id="UP001479436"/>
    </source>
</evidence>
<dbReference type="SUPFAM" id="SSF54236">
    <property type="entry name" value="Ubiquitin-like"/>
    <property type="match status" value="2"/>
</dbReference>
<gene>
    <name evidence="3" type="ORF">K7432_003122</name>
</gene>
<evidence type="ECO:0000259" key="2">
    <source>
        <dbReference type="PROSITE" id="PS50033"/>
    </source>
</evidence>
<dbReference type="CDD" id="cd16105">
    <property type="entry name" value="Ubl_ASPSCR1_like"/>
    <property type="match status" value="1"/>
</dbReference>
<dbReference type="InterPro" id="IPR029071">
    <property type="entry name" value="Ubiquitin-like_domsf"/>
</dbReference>
<dbReference type="EMBL" id="JASJQH010006967">
    <property type="protein sequence ID" value="KAK9721800.1"/>
    <property type="molecule type" value="Genomic_DNA"/>
</dbReference>
<name>A0ABR2W6M5_9FUNG</name>
<dbReference type="CDD" id="cd16118">
    <property type="entry name" value="UBX2_UBXN9"/>
    <property type="match status" value="1"/>
</dbReference>
<dbReference type="CDD" id="cd17075">
    <property type="entry name" value="UBX1_UBXN9"/>
    <property type="match status" value="1"/>
</dbReference>
<feature type="compositionally biased region" description="Polar residues" evidence="1">
    <location>
        <begin position="214"/>
        <end position="250"/>
    </location>
</feature>
<dbReference type="PANTHER" id="PTHR46467">
    <property type="entry name" value="TETHER CONTAINING UBX DOMAIN FOR GLUT4"/>
    <property type="match status" value="1"/>
</dbReference>
<feature type="compositionally biased region" description="Low complexity" evidence="1">
    <location>
        <begin position="277"/>
        <end position="288"/>
    </location>
</feature>
<feature type="compositionally biased region" description="Basic and acidic residues" evidence="1">
    <location>
        <begin position="496"/>
        <end position="515"/>
    </location>
</feature>
<dbReference type="Pfam" id="PF00789">
    <property type="entry name" value="UBX"/>
    <property type="match status" value="1"/>
</dbReference>
<feature type="domain" description="UBX" evidence="2">
    <location>
        <begin position="368"/>
        <end position="444"/>
    </location>
</feature>
<dbReference type="PROSITE" id="PS50033">
    <property type="entry name" value="UBX"/>
    <property type="match status" value="1"/>
</dbReference>
<dbReference type="Proteomes" id="UP001479436">
    <property type="component" value="Unassembled WGS sequence"/>
</dbReference>
<feature type="region of interest" description="Disordered" evidence="1">
    <location>
        <begin position="199"/>
        <end position="309"/>
    </location>
</feature>
<dbReference type="SMART" id="SM00166">
    <property type="entry name" value="UBX"/>
    <property type="match status" value="1"/>
</dbReference>